<organism evidence="2 3">
    <name type="scientific">Pedobacter segetis</name>
    <dbReference type="NCBI Taxonomy" id="2793069"/>
    <lineage>
        <taxon>Bacteria</taxon>
        <taxon>Pseudomonadati</taxon>
        <taxon>Bacteroidota</taxon>
        <taxon>Sphingobacteriia</taxon>
        <taxon>Sphingobacteriales</taxon>
        <taxon>Sphingobacteriaceae</taxon>
        <taxon>Pedobacter</taxon>
    </lineage>
</organism>
<proteinExistence type="predicted"/>
<name>A0ABS1BIZ0_9SPHI</name>
<protein>
    <submittedName>
        <fullName evidence="2">G-D-S-L family lipolytic protein</fullName>
    </submittedName>
</protein>
<sequence>MKKYNSLKLLLAGLILITAACDTKIDAPTLSKGSADFTKYIAVGNSLTSGYADGGLYLDGQLNSFPSIIAKQMKLVGGGAFNQSLFDDAHSNGSGYLSLGGFNPNGTPILNQVTDKLAYRDAMGHFIKFTGDIENLGIPGMRLDLGAAAPTFSALNPYFERLLPDAQVGNTTYLNFIAGRSHTFFSFWLGNNDVLGWATNGGVVNNDPTKALTSKANFTNLYSAFIGTLTAQGQKGVVATIPDVTAIPYFNTVTVSAINAGLKANPQTANYSLVINALNPATGLHSPRLATSADLIILTFNTASIGVNGYGLSPLNPIKDEQVLDKDEVAIAKDYVNSYNTSIKTIAAAKGLAVFDAYAFLNQFKGAGISVDGVAASSSYISGNVFSLDGVHLTPFGYAIAANGFINSINSTYGSTIPTVNTADYRFVKFP</sequence>
<reference evidence="2 3" key="1">
    <citation type="submission" date="2020-12" db="EMBL/GenBank/DDBJ databases">
        <title>Bacterial novel species Pedobacter sp. SD-b isolated from soil.</title>
        <authorList>
            <person name="Jung H.-Y."/>
        </authorList>
    </citation>
    <scope>NUCLEOTIDE SEQUENCE [LARGE SCALE GENOMIC DNA]</scope>
    <source>
        <strain evidence="2 3">SD-b</strain>
    </source>
</reference>
<keyword evidence="1" id="KW-0732">Signal</keyword>
<gene>
    <name evidence="2" type="ORF">I5M32_07640</name>
</gene>
<evidence type="ECO:0000313" key="3">
    <source>
        <dbReference type="Proteomes" id="UP000660024"/>
    </source>
</evidence>
<feature type="chain" id="PRO_5045401624" evidence="1">
    <location>
        <begin position="21"/>
        <end position="431"/>
    </location>
</feature>
<comment type="caution">
    <text evidence="2">The sequence shown here is derived from an EMBL/GenBank/DDBJ whole genome shotgun (WGS) entry which is preliminary data.</text>
</comment>
<dbReference type="SUPFAM" id="SSF52266">
    <property type="entry name" value="SGNH hydrolase"/>
    <property type="match status" value="1"/>
</dbReference>
<dbReference type="PROSITE" id="PS51257">
    <property type="entry name" value="PROKAR_LIPOPROTEIN"/>
    <property type="match status" value="1"/>
</dbReference>
<dbReference type="InterPro" id="IPR001087">
    <property type="entry name" value="GDSL"/>
</dbReference>
<dbReference type="EMBL" id="JAEHFY010000009">
    <property type="protein sequence ID" value="MBK0382830.1"/>
    <property type="molecule type" value="Genomic_DNA"/>
</dbReference>
<dbReference type="InterPro" id="IPR036514">
    <property type="entry name" value="SGNH_hydro_sf"/>
</dbReference>
<feature type="signal peptide" evidence="1">
    <location>
        <begin position="1"/>
        <end position="20"/>
    </location>
</feature>
<dbReference type="RefSeq" id="WP_200585612.1">
    <property type="nucleotide sequence ID" value="NZ_JAEHFY010000009.1"/>
</dbReference>
<accession>A0ABS1BIZ0</accession>
<evidence type="ECO:0000313" key="2">
    <source>
        <dbReference type="EMBL" id="MBK0382830.1"/>
    </source>
</evidence>
<dbReference type="Proteomes" id="UP000660024">
    <property type="component" value="Unassembled WGS sequence"/>
</dbReference>
<dbReference type="Pfam" id="PF00657">
    <property type="entry name" value="Lipase_GDSL"/>
    <property type="match status" value="1"/>
</dbReference>
<keyword evidence="3" id="KW-1185">Reference proteome</keyword>
<evidence type="ECO:0000256" key="1">
    <source>
        <dbReference type="SAM" id="SignalP"/>
    </source>
</evidence>
<dbReference type="Gene3D" id="3.40.50.1110">
    <property type="entry name" value="SGNH hydrolase"/>
    <property type="match status" value="1"/>
</dbReference>